<dbReference type="Proteomes" id="UP000284824">
    <property type="component" value="Unassembled WGS sequence"/>
</dbReference>
<keyword evidence="2" id="KW-1185">Reference proteome</keyword>
<organism evidence="1 2">
    <name type="scientific">Nonomuraea polychroma</name>
    <dbReference type="NCBI Taxonomy" id="46176"/>
    <lineage>
        <taxon>Bacteria</taxon>
        <taxon>Bacillati</taxon>
        <taxon>Actinomycetota</taxon>
        <taxon>Actinomycetes</taxon>
        <taxon>Streptosporangiales</taxon>
        <taxon>Streptosporangiaceae</taxon>
        <taxon>Nonomuraea</taxon>
    </lineage>
</organism>
<dbReference type="OrthoDB" id="5188397at2"/>
<evidence type="ECO:0000313" key="2">
    <source>
        <dbReference type="Proteomes" id="UP000284824"/>
    </source>
</evidence>
<reference evidence="1 2" key="1">
    <citation type="submission" date="2019-01" db="EMBL/GenBank/DDBJ databases">
        <title>Sequencing the genomes of 1000 actinobacteria strains.</title>
        <authorList>
            <person name="Klenk H.-P."/>
        </authorList>
    </citation>
    <scope>NUCLEOTIDE SEQUENCE [LARGE SCALE GENOMIC DNA]</scope>
    <source>
        <strain evidence="1 2">DSM 43925</strain>
    </source>
</reference>
<dbReference type="EMBL" id="SAUN01000001">
    <property type="protein sequence ID" value="RVX44955.1"/>
    <property type="molecule type" value="Genomic_DNA"/>
</dbReference>
<dbReference type="RefSeq" id="WP_127936655.1">
    <property type="nucleotide sequence ID" value="NZ_SAUN01000001.1"/>
</dbReference>
<proteinExistence type="predicted"/>
<dbReference type="AlphaFoldDB" id="A0A438MHK4"/>
<evidence type="ECO:0000313" key="1">
    <source>
        <dbReference type="EMBL" id="RVX44955.1"/>
    </source>
</evidence>
<comment type="caution">
    <text evidence="1">The sequence shown here is derived from an EMBL/GenBank/DDBJ whole genome shotgun (WGS) entry which is preliminary data.</text>
</comment>
<accession>A0A438MHK4</accession>
<protein>
    <submittedName>
        <fullName evidence="1">Uncharacterized protein</fullName>
    </submittedName>
</protein>
<gene>
    <name evidence="1" type="ORF">EDD27_7727</name>
</gene>
<sequence>MAITLSEQDQHTLRTAAWGAVSLITAAGAAGSPHKAATQASIALTSATGVVGHVLTKAPKGLYDSKTTAALADQVLPALTASMTLLQQLDAAEADNFRRTVLVAIEAAGHGQKSEPSPTMAEMARKITAALDAA</sequence>
<name>A0A438MHK4_9ACTN</name>